<proteinExistence type="predicted"/>
<dbReference type="Gene3D" id="1.20.58.900">
    <property type="match status" value="1"/>
</dbReference>
<keyword evidence="4 7" id="KW-0479">Metal-binding</keyword>
<keyword evidence="6" id="KW-0072">Autophagy</keyword>
<dbReference type="Pfam" id="PF13901">
    <property type="entry name" value="RH_dom"/>
    <property type="match status" value="1"/>
</dbReference>
<evidence type="ECO:0000256" key="7">
    <source>
        <dbReference type="PROSITE-ProRule" id="PRU00175"/>
    </source>
</evidence>
<keyword evidence="2" id="KW-0597">Phosphoprotein</keyword>
<feature type="region of interest" description="Disordered" evidence="8">
    <location>
        <begin position="86"/>
        <end position="108"/>
    </location>
</feature>
<evidence type="ECO:0000256" key="4">
    <source>
        <dbReference type="ARBA" id="ARBA00022771"/>
    </source>
</evidence>
<feature type="region of interest" description="Disordered" evidence="8">
    <location>
        <begin position="466"/>
        <end position="542"/>
    </location>
</feature>
<dbReference type="InterPro" id="IPR048569">
    <property type="entry name" value="RUBC_PIKBD"/>
</dbReference>
<dbReference type="GO" id="GO:0008270">
    <property type="term" value="F:zinc ion binding"/>
    <property type="evidence" value="ECO:0007669"/>
    <property type="project" value="UniProtKB-KW"/>
</dbReference>
<keyword evidence="3" id="KW-0967">Endosome</keyword>
<feature type="domain" description="RING-type" evidence="9">
    <location>
        <begin position="846"/>
        <end position="898"/>
    </location>
</feature>
<dbReference type="SUPFAM" id="SSF140741">
    <property type="entry name" value="RUN domain-like"/>
    <property type="match status" value="1"/>
</dbReference>
<evidence type="ECO:0000313" key="11">
    <source>
        <dbReference type="EMBL" id="CAB3368897.1"/>
    </source>
</evidence>
<dbReference type="Proteomes" id="UP000494165">
    <property type="component" value="Unassembled WGS sequence"/>
</dbReference>
<dbReference type="InterPro" id="IPR052428">
    <property type="entry name" value="Autophagy_HostDef_Reg"/>
</dbReference>
<gene>
    <name evidence="11" type="ORF">CLODIP_2_CD11002</name>
</gene>
<reference evidence="11 12" key="1">
    <citation type="submission" date="2020-04" db="EMBL/GenBank/DDBJ databases">
        <authorList>
            <person name="Alioto T."/>
            <person name="Alioto T."/>
            <person name="Gomez Garrido J."/>
        </authorList>
    </citation>
    <scope>NUCLEOTIDE SEQUENCE [LARGE SCALE GENOMIC DNA]</scope>
</reference>
<dbReference type="InterPro" id="IPR025258">
    <property type="entry name" value="RH_dom"/>
</dbReference>
<evidence type="ECO:0000256" key="8">
    <source>
        <dbReference type="SAM" id="MobiDB-lite"/>
    </source>
</evidence>
<sequence length="907" mass="102467">MSADEHEESCRQLLQALKGTAEGLLAGHSTNVWSVYGGLQRLHSAVLKILQHGLKTRDPQGFPDPWAFVEALQWLQPSLATSPPFRQPLLKNLQTTPDEDTPSESRRNDQYSEWLFKSLESHTLSTKLSWLLSDRSHLETCFEPHAFFLQSRHAEAALICLRAVEQGQPSLLNDLDPRLYLSELSTKQFVRSHRRCSSFPDNVRPFIRLNRRSTTLPHLKLLTVTKLTLERQWNSEPSLSSVPKPKTRFRSSTVSSANLTTKFDAEVALRKLKIGCLTEKHKNTSPDKVDSKTEPLKRPTNLTLSTIIQEDTPKSVEKVSGVSLLVEPCSEALSQEIPISPASNTNNSLSKLVTPVSSLSISPQLMSTAFLSTAYGSMDRKTSEITSFLDGTGKFSDPAEELCRENAHFSVSEAMIAAIERAKYERSERKANRILKNESATDDTLNSDEEDDVEIARLQEKIRARRREMEQREKRIARSRRNIRLRQKQQPLTSDGRTDTPNTDQSSITPSSSPSSDSDKEDSQDHLIDSDQPGVPGDNLARVGVSGLSMSLASLYSESELASRQPPICNLDESIHSHKGTAEGVAFALLSRFKGKVIPNESELQWLVSENDVPQKLLPLPTSWPVNPDEAEDEDMTRATQLRGNLQWAPPRAQIIFHPHPSPNRKILLAKQNYMCAGCGMKVEQQYANKMRFCEYLGRYFCTGCHGNQLALIPGRIIFKWDFSRRPVSAFSYRLLDQMQNDALFQPEDLNASLFAKSRQLAKCKMVRIQLAELNRFISNCRFAKDDHNKLAREASHLTQNPEVYSMVDLLQVKTGELVARLQQLVNSCQQHVVDCKLCLARGFYCEICRKDEILFPWEVSKVLRCRHCGCCLHLTCWHQSNSPPPNAASPQDCPRCRRLKAREQQK</sequence>
<dbReference type="PANTHER" id="PTHR45971:SF1">
    <property type="entry name" value="RUBICON, ISOFORM A"/>
    <property type="match status" value="1"/>
</dbReference>
<accession>A0A8S1CJ87</accession>
<evidence type="ECO:0000259" key="9">
    <source>
        <dbReference type="PROSITE" id="PS50089"/>
    </source>
</evidence>
<dbReference type="CDD" id="cd17686">
    <property type="entry name" value="RUN_RUBCN"/>
    <property type="match status" value="1"/>
</dbReference>
<organism evidence="11 12">
    <name type="scientific">Cloeon dipterum</name>
    <dbReference type="NCBI Taxonomy" id="197152"/>
    <lineage>
        <taxon>Eukaryota</taxon>
        <taxon>Metazoa</taxon>
        <taxon>Ecdysozoa</taxon>
        <taxon>Arthropoda</taxon>
        <taxon>Hexapoda</taxon>
        <taxon>Insecta</taxon>
        <taxon>Pterygota</taxon>
        <taxon>Palaeoptera</taxon>
        <taxon>Ephemeroptera</taxon>
        <taxon>Pisciforma</taxon>
        <taxon>Baetidae</taxon>
        <taxon>Cloeon</taxon>
    </lineage>
</organism>
<dbReference type="OrthoDB" id="10067503at2759"/>
<name>A0A8S1CJ87_9INSE</name>
<feature type="compositionally biased region" description="Basic residues" evidence="8">
    <location>
        <begin position="477"/>
        <end position="487"/>
    </location>
</feature>
<keyword evidence="12" id="KW-1185">Reference proteome</keyword>
<evidence type="ECO:0000313" key="12">
    <source>
        <dbReference type="Proteomes" id="UP000494165"/>
    </source>
</evidence>
<evidence type="ECO:0000256" key="3">
    <source>
        <dbReference type="ARBA" id="ARBA00022753"/>
    </source>
</evidence>
<dbReference type="PANTHER" id="PTHR45971">
    <property type="entry name" value="PHOX (PX) DOMAIN-CONTAINING PROTEIN"/>
    <property type="match status" value="1"/>
</dbReference>
<dbReference type="InterPro" id="IPR004012">
    <property type="entry name" value="Run_dom"/>
</dbReference>
<dbReference type="GO" id="GO:0005770">
    <property type="term" value="C:late endosome"/>
    <property type="evidence" value="ECO:0007669"/>
    <property type="project" value="UniProtKB-SubCell"/>
</dbReference>
<evidence type="ECO:0000256" key="5">
    <source>
        <dbReference type="ARBA" id="ARBA00022833"/>
    </source>
</evidence>
<evidence type="ECO:0008006" key="13">
    <source>
        <dbReference type="Google" id="ProtNLM"/>
    </source>
</evidence>
<dbReference type="PROSITE" id="PS50089">
    <property type="entry name" value="ZF_RING_2"/>
    <property type="match status" value="1"/>
</dbReference>
<dbReference type="InterPro" id="IPR001841">
    <property type="entry name" value="Znf_RING"/>
</dbReference>
<keyword evidence="5" id="KW-0862">Zinc</keyword>
<evidence type="ECO:0000256" key="6">
    <source>
        <dbReference type="ARBA" id="ARBA00023006"/>
    </source>
</evidence>
<evidence type="ECO:0000256" key="1">
    <source>
        <dbReference type="ARBA" id="ARBA00004603"/>
    </source>
</evidence>
<protein>
    <recommendedName>
        <fullName evidence="13">RUN domain-containing protein</fullName>
    </recommendedName>
</protein>
<dbReference type="Pfam" id="PF21054">
    <property type="entry name" value="RUBC_PIKBD"/>
    <property type="match status" value="1"/>
</dbReference>
<dbReference type="Pfam" id="PF02759">
    <property type="entry name" value="RUN"/>
    <property type="match status" value="1"/>
</dbReference>
<keyword evidence="4 7" id="KW-0863">Zinc-finger</keyword>
<dbReference type="GO" id="GO:1901981">
    <property type="term" value="F:phosphatidylinositol phosphate binding"/>
    <property type="evidence" value="ECO:0007669"/>
    <property type="project" value="TreeGrafter"/>
</dbReference>
<dbReference type="SMART" id="SM01175">
    <property type="entry name" value="DUF4206"/>
    <property type="match status" value="1"/>
</dbReference>
<feature type="compositionally biased region" description="Low complexity" evidence="8">
    <location>
        <begin position="503"/>
        <end position="516"/>
    </location>
</feature>
<feature type="domain" description="RUN" evidence="10">
    <location>
        <begin position="33"/>
        <end position="176"/>
    </location>
</feature>
<dbReference type="AlphaFoldDB" id="A0A8S1CJ87"/>
<evidence type="ECO:0000256" key="2">
    <source>
        <dbReference type="ARBA" id="ARBA00022553"/>
    </source>
</evidence>
<feature type="compositionally biased region" description="Polar residues" evidence="8">
    <location>
        <begin position="488"/>
        <end position="502"/>
    </location>
</feature>
<evidence type="ECO:0000259" key="10">
    <source>
        <dbReference type="PROSITE" id="PS50826"/>
    </source>
</evidence>
<dbReference type="PROSITE" id="PS50826">
    <property type="entry name" value="RUN"/>
    <property type="match status" value="1"/>
</dbReference>
<dbReference type="GO" id="GO:0006914">
    <property type="term" value="P:autophagy"/>
    <property type="evidence" value="ECO:0007669"/>
    <property type="project" value="UniProtKB-KW"/>
</dbReference>
<comment type="caution">
    <text evidence="11">The sequence shown here is derived from an EMBL/GenBank/DDBJ whole genome shotgun (WGS) entry which is preliminary data.</text>
</comment>
<feature type="compositionally biased region" description="Basic and acidic residues" evidence="8">
    <location>
        <begin position="466"/>
        <end position="476"/>
    </location>
</feature>
<feature type="compositionally biased region" description="Basic and acidic residues" evidence="8">
    <location>
        <begin position="517"/>
        <end position="529"/>
    </location>
</feature>
<dbReference type="EMBL" id="CADEPI010000041">
    <property type="protein sequence ID" value="CAB3368897.1"/>
    <property type="molecule type" value="Genomic_DNA"/>
</dbReference>
<comment type="subcellular location">
    <subcellularLocation>
        <location evidence="1">Late endosome</location>
    </subcellularLocation>
</comment>
<dbReference type="InterPro" id="IPR037213">
    <property type="entry name" value="Run_dom_sf"/>
</dbReference>